<accession>A0ABD6Y528</accession>
<evidence type="ECO:0000256" key="4">
    <source>
        <dbReference type="ARBA" id="ARBA00022989"/>
    </source>
</evidence>
<sequence>MKLKSLSINAFLNTIRNILNMIFPIITFPYVSRILGVENLGKYNFSNSVVSYFLLIAGLGINTYAIREGAKYRDERKINIFASEIFSINILSTLISYLLLFLCLALIPKLQPYIYCILIFSLQIFFTTLGTEWIYSIYEDYTYITIRSIIFKIISVVLLFIFVRKQDDYLFYAAITVFSAVGSNILNYLHARSFVKINFRFHMNIGKHIKPILIIFASNIAVLIYVNSDVTILGFLKNVYVVGIYSVSAKIYTILKTMLSAALIVTVPRLALLYGKKKWKEYRNTASQVFNFLVLITFPAVIGLIMVSRDIVLILSGQQYISATSSLRLLCIAAIFSIFAWFYSDCILIPAKKEKIVLISTILSAVVNILLNFMLVPFFSENAAAFSTIIAELVNMLISVKYGINIVEIQGFFKNLKTVLISASTIVIVCYVISLFKISPIVRISTSIIFSAISYFFMLFILKNEVLISYLMKKRNCG</sequence>
<evidence type="ECO:0000256" key="1">
    <source>
        <dbReference type="ARBA" id="ARBA00004651"/>
    </source>
</evidence>
<feature type="transmembrane region" description="Helical" evidence="6">
    <location>
        <begin position="113"/>
        <end position="134"/>
    </location>
</feature>
<feature type="transmembrane region" description="Helical" evidence="6">
    <location>
        <begin position="416"/>
        <end position="436"/>
    </location>
</feature>
<dbReference type="InterPro" id="IPR002797">
    <property type="entry name" value="Polysacc_synth"/>
</dbReference>
<keyword evidence="3 6" id="KW-0812">Transmembrane</keyword>
<keyword evidence="4 6" id="KW-1133">Transmembrane helix</keyword>
<reference evidence="8" key="1">
    <citation type="journal article" date="2018" name="Front. Microbiol.">
        <title>Comparative Genomics of the Herbivore Gut Symbiont Lactobacillus reuteri Reveals Genetic Diversity and Lifestyle Adaptation.</title>
        <authorList>
            <person name="Zhao J."/>
        </authorList>
    </citation>
    <scope>NUCLEOTIDE SEQUENCE [LARGE SCALE GENOMIC DNA]</scope>
    <source>
        <strain evidence="8">LR9</strain>
    </source>
</reference>
<evidence type="ECO:0000256" key="5">
    <source>
        <dbReference type="ARBA" id="ARBA00023136"/>
    </source>
</evidence>
<comment type="caution">
    <text evidence="7">The sequence shown here is derived from an EMBL/GenBank/DDBJ whole genome shotgun (WGS) entry which is preliminary data.</text>
</comment>
<feature type="transmembrane region" description="Helical" evidence="6">
    <location>
        <begin position="212"/>
        <end position="236"/>
    </location>
</feature>
<feature type="transmembrane region" description="Helical" evidence="6">
    <location>
        <begin position="242"/>
        <end position="268"/>
    </location>
</feature>
<evidence type="ECO:0000256" key="6">
    <source>
        <dbReference type="SAM" id="Phobius"/>
    </source>
</evidence>
<dbReference type="GO" id="GO:0005886">
    <property type="term" value="C:plasma membrane"/>
    <property type="evidence" value="ECO:0007669"/>
    <property type="project" value="UniProtKB-SubCell"/>
</dbReference>
<feature type="transmembrane region" description="Helical" evidence="6">
    <location>
        <begin position="356"/>
        <end position="379"/>
    </location>
</feature>
<dbReference type="PANTHER" id="PTHR30250:SF11">
    <property type="entry name" value="O-ANTIGEN TRANSPORTER-RELATED"/>
    <property type="match status" value="1"/>
</dbReference>
<dbReference type="PANTHER" id="PTHR30250">
    <property type="entry name" value="PST FAMILY PREDICTED COLANIC ACID TRANSPORTER"/>
    <property type="match status" value="1"/>
</dbReference>
<evidence type="ECO:0000313" key="8">
    <source>
        <dbReference type="Proteomes" id="UP000245735"/>
    </source>
</evidence>
<dbReference type="RefSeq" id="WP_109884666.1">
    <property type="nucleotide sequence ID" value="NZ_QGHR01000032.1"/>
</dbReference>
<keyword evidence="2" id="KW-1003">Cell membrane</keyword>
<evidence type="ECO:0000256" key="3">
    <source>
        <dbReference type="ARBA" id="ARBA00022692"/>
    </source>
</evidence>
<feature type="transmembrane region" description="Helical" evidence="6">
    <location>
        <begin position="21"/>
        <end position="37"/>
    </location>
</feature>
<evidence type="ECO:0000313" key="7">
    <source>
        <dbReference type="EMBL" id="PWT36859.1"/>
    </source>
</evidence>
<feature type="transmembrane region" description="Helical" evidence="6">
    <location>
        <begin position="49"/>
        <end position="66"/>
    </location>
</feature>
<feature type="transmembrane region" description="Helical" evidence="6">
    <location>
        <begin position="327"/>
        <end position="344"/>
    </location>
</feature>
<gene>
    <name evidence="7" type="ORF">DKZ35_08065</name>
</gene>
<dbReference type="Pfam" id="PF01943">
    <property type="entry name" value="Polysacc_synt"/>
    <property type="match status" value="1"/>
</dbReference>
<feature type="transmembrane region" description="Helical" evidence="6">
    <location>
        <begin position="289"/>
        <end position="307"/>
    </location>
</feature>
<evidence type="ECO:0000256" key="2">
    <source>
        <dbReference type="ARBA" id="ARBA00022475"/>
    </source>
</evidence>
<feature type="transmembrane region" description="Helical" evidence="6">
    <location>
        <begin position="169"/>
        <end position="191"/>
    </location>
</feature>
<dbReference type="CDD" id="cd13128">
    <property type="entry name" value="MATE_Wzx_like"/>
    <property type="match status" value="1"/>
</dbReference>
<comment type="subcellular location">
    <subcellularLocation>
        <location evidence="1">Cell membrane</location>
        <topology evidence="1">Multi-pass membrane protein</topology>
    </subcellularLocation>
</comment>
<protein>
    <submittedName>
        <fullName evidence="7">Flippase</fullName>
    </submittedName>
</protein>
<dbReference type="AlphaFoldDB" id="A0ABD6Y528"/>
<proteinExistence type="predicted"/>
<dbReference type="Proteomes" id="UP000245735">
    <property type="component" value="Unassembled WGS sequence"/>
</dbReference>
<dbReference type="EMBL" id="QGHV01000051">
    <property type="protein sequence ID" value="PWT36859.1"/>
    <property type="molecule type" value="Genomic_DNA"/>
</dbReference>
<organism evidence="7 8">
    <name type="scientific">Limosilactobacillus reuteri</name>
    <name type="common">Lactobacillus reuteri</name>
    <dbReference type="NCBI Taxonomy" id="1598"/>
    <lineage>
        <taxon>Bacteria</taxon>
        <taxon>Bacillati</taxon>
        <taxon>Bacillota</taxon>
        <taxon>Bacilli</taxon>
        <taxon>Lactobacillales</taxon>
        <taxon>Lactobacillaceae</taxon>
        <taxon>Limosilactobacillus</taxon>
    </lineage>
</organism>
<feature type="transmembrane region" description="Helical" evidence="6">
    <location>
        <begin position="86"/>
        <end position="107"/>
    </location>
</feature>
<feature type="transmembrane region" description="Helical" evidence="6">
    <location>
        <begin position="385"/>
        <end position="404"/>
    </location>
</feature>
<keyword evidence="5 6" id="KW-0472">Membrane</keyword>
<feature type="transmembrane region" description="Helical" evidence="6">
    <location>
        <begin position="141"/>
        <end position="163"/>
    </location>
</feature>
<dbReference type="InterPro" id="IPR050833">
    <property type="entry name" value="Poly_Biosynth_Transport"/>
</dbReference>
<name>A0ABD6Y528_LIMRT</name>
<feature type="transmembrane region" description="Helical" evidence="6">
    <location>
        <begin position="442"/>
        <end position="462"/>
    </location>
</feature>